<reference evidence="3 4" key="1">
    <citation type="submission" date="2020-09" db="EMBL/GenBank/DDBJ databases">
        <title>Genomic characterization of a novel Parvarchaeota family in acid mine drainage sediments.</title>
        <authorList>
            <person name="Luo Z.-H."/>
        </authorList>
    </citation>
    <scope>NUCLEOTIDE SEQUENCE [LARGE SCALE GENOMIC DNA]</scope>
    <source>
        <strain evidence="3">TL1-5_bins.178</strain>
    </source>
</reference>
<dbReference type="InterPro" id="IPR000326">
    <property type="entry name" value="PAP2/HPO"/>
</dbReference>
<dbReference type="EMBL" id="JADFAQ010000028">
    <property type="protein sequence ID" value="MBE5728186.1"/>
    <property type="molecule type" value="Genomic_DNA"/>
</dbReference>
<keyword evidence="1" id="KW-0472">Membrane</keyword>
<accession>A0A8T3UUE3</accession>
<dbReference type="Gene3D" id="1.20.144.10">
    <property type="entry name" value="Phosphatidic acid phosphatase type 2/haloperoxidase"/>
    <property type="match status" value="1"/>
</dbReference>
<evidence type="ECO:0000259" key="2">
    <source>
        <dbReference type="SMART" id="SM00014"/>
    </source>
</evidence>
<dbReference type="Pfam" id="PF01569">
    <property type="entry name" value="PAP2"/>
    <property type="match status" value="1"/>
</dbReference>
<dbReference type="PANTHER" id="PTHR14969:SF13">
    <property type="entry name" value="AT30094P"/>
    <property type="match status" value="1"/>
</dbReference>
<feature type="transmembrane region" description="Helical" evidence="1">
    <location>
        <begin position="88"/>
        <end position="115"/>
    </location>
</feature>
<sequence length="151" mass="17391">MRTLEYLSLLIEEYYIEIFVLESIVVWLLFPTFYYIFLVIAAISLSMMISLIFRILVKSRRPAEAMRRKYLTHSKLGKRSFPSEHAAVSFSFVGLFLSSYILIPLLLFALFVSYSRLYIKAHYLKDVVAGALIGLLSGVFVSHIGYFLSLI</sequence>
<comment type="caution">
    <text evidence="3">The sequence shown here is derived from an EMBL/GenBank/DDBJ whole genome shotgun (WGS) entry which is preliminary data.</text>
</comment>
<evidence type="ECO:0000313" key="3">
    <source>
        <dbReference type="EMBL" id="MBE5728186.1"/>
    </source>
</evidence>
<feature type="domain" description="Phosphatidic acid phosphatase type 2/haloperoxidase" evidence="2">
    <location>
        <begin position="34"/>
        <end position="142"/>
    </location>
</feature>
<keyword evidence="1" id="KW-1133">Transmembrane helix</keyword>
<feature type="transmembrane region" description="Helical" evidence="1">
    <location>
        <begin position="36"/>
        <end position="57"/>
    </location>
</feature>
<dbReference type="InterPro" id="IPR036938">
    <property type="entry name" value="PAP2/HPO_sf"/>
</dbReference>
<feature type="transmembrane region" description="Helical" evidence="1">
    <location>
        <begin position="12"/>
        <end position="30"/>
    </location>
</feature>
<proteinExistence type="predicted"/>
<organism evidence="3 4">
    <name type="scientific">Candidatus Acidifodinimicrobium mancum</name>
    <dbReference type="NCBI Taxonomy" id="2898728"/>
    <lineage>
        <taxon>Archaea</taxon>
        <taxon>Candidatus Parvarchaeota</taxon>
        <taxon>Candidatus Acidifodinimicrobiaceae</taxon>
        <taxon>Candidatus Acidifodinimicrobium</taxon>
    </lineage>
</organism>
<dbReference type="SMART" id="SM00014">
    <property type="entry name" value="acidPPc"/>
    <property type="match status" value="1"/>
</dbReference>
<keyword evidence="1" id="KW-0812">Transmembrane</keyword>
<evidence type="ECO:0000313" key="4">
    <source>
        <dbReference type="Proteomes" id="UP000763484"/>
    </source>
</evidence>
<dbReference type="AlphaFoldDB" id="A0A8T3UUE3"/>
<dbReference type="Proteomes" id="UP000763484">
    <property type="component" value="Unassembled WGS sequence"/>
</dbReference>
<name>A0A8T3UUE3_9ARCH</name>
<evidence type="ECO:0000256" key="1">
    <source>
        <dbReference type="SAM" id="Phobius"/>
    </source>
</evidence>
<protein>
    <submittedName>
        <fullName evidence="3">Phosphatase PAP2 family protein</fullName>
    </submittedName>
</protein>
<gene>
    <name evidence="3" type="ORF">IHE50_02105</name>
</gene>
<dbReference type="SUPFAM" id="SSF48317">
    <property type="entry name" value="Acid phosphatase/Vanadium-dependent haloperoxidase"/>
    <property type="match status" value="1"/>
</dbReference>
<feature type="transmembrane region" description="Helical" evidence="1">
    <location>
        <begin position="127"/>
        <end position="148"/>
    </location>
</feature>
<dbReference type="PANTHER" id="PTHR14969">
    <property type="entry name" value="SPHINGOSINE-1-PHOSPHATE PHOSPHOHYDROLASE"/>
    <property type="match status" value="1"/>
</dbReference>